<evidence type="ECO:0000313" key="3">
    <source>
        <dbReference type="EMBL" id="MFD0748524.1"/>
    </source>
</evidence>
<feature type="signal peptide" evidence="2">
    <location>
        <begin position="1"/>
        <end position="20"/>
    </location>
</feature>
<keyword evidence="2" id="KW-0732">Signal</keyword>
<feature type="compositionally biased region" description="Pro residues" evidence="1">
    <location>
        <begin position="228"/>
        <end position="253"/>
    </location>
</feature>
<evidence type="ECO:0000256" key="2">
    <source>
        <dbReference type="SAM" id="SignalP"/>
    </source>
</evidence>
<evidence type="ECO:0008006" key="5">
    <source>
        <dbReference type="Google" id="ProtNLM"/>
    </source>
</evidence>
<sequence length="268" mass="30129">MRALIPALLFAVVIATPAIAQKLPNVQQTSVKAPANIKIDGNLNEWNNQLQAFNKTDGLYYTISNDDKNLYLSLIAPNKDACRKALRGGITFSVVKVEKKNVYYDPLKKMIDFVLLKNDDRNELIKVMDKYLDKNNKNSDSLLAVINKKIGVLLKRFEINGDDVPVYNDLNIVAGIRFNKNLDLVYELCVPLSYLDMDKDYAAPFTYTVCLSAHDEVVRRMMWKKPTPGSPFPPPPPMLKPGAIAPPPPPPDPRFTNTEFSAKYTLAK</sequence>
<comment type="caution">
    <text evidence="3">The sequence shown here is derived from an EMBL/GenBank/DDBJ whole genome shotgun (WGS) entry which is preliminary data.</text>
</comment>
<dbReference type="EMBL" id="JBHTHU010000001">
    <property type="protein sequence ID" value="MFD0748524.1"/>
    <property type="molecule type" value="Genomic_DNA"/>
</dbReference>
<accession>A0ABW2YSB1</accession>
<evidence type="ECO:0000313" key="4">
    <source>
        <dbReference type="Proteomes" id="UP001596958"/>
    </source>
</evidence>
<dbReference type="Proteomes" id="UP001596958">
    <property type="component" value="Unassembled WGS sequence"/>
</dbReference>
<keyword evidence="4" id="KW-1185">Reference proteome</keyword>
<feature type="region of interest" description="Disordered" evidence="1">
    <location>
        <begin position="228"/>
        <end position="257"/>
    </location>
</feature>
<evidence type="ECO:0000256" key="1">
    <source>
        <dbReference type="SAM" id="MobiDB-lite"/>
    </source>
</evidence>
<gene>
    <name evidence="3" type="ORF">ACFQZS_00115</name>
</gene>
<protein>
    <recommendedName>
        <fullName evidence="5">DUF4919 domain-containing protein</fullName>
    </recommendedName>
</protein>
<feature type="chain" id="PRO_5046125543" description="DUF4919 domain-containing protein" evidence="2">
    <location>
        <begin position="21"/>
        <end position="268"/>
    </location>
</feature>
<dbReference type="RefSeq" id="WP_377095852.1">
    <property type="nucleotide sequence ID" value="NZ_JBHTHU010000001.1"/>
</dbReference>
<proteinExistence type="predicted"/>
<reference evidence="4" key="1">
    <citation type="journal article" date="2019" name="Int. J. Syst. Evol. Microbiol.">
        <title>The Global Catalogue of Microorganisms (GCM) 10K type strain sequencing project: providing services to taxonomists for standard genome sequencing and annotation.</title>
        <authorList>
            <consortium name="The Broad Institute Genomics Platform"/>
            <consortium name="The Broad Institute Genome Sequencing Center for Infectious Disease"/>
            <person name="Wu L."/>
            <person name="Ma J."/>
        </authorList>
    </citation>
    <scope>NUCLEOTIDE SEQUENCE [LARGE SCALE GENOMIC DNA]</scope>
    <source>
        <strain evidence="4">CCUG 63418</strain>
    </source>
</reference>
<organism evidence="3 4">
    <name type="scientific">Mucilaginibacter calamicampi</name>
    <dbReference type="NCBI Taxonomy" id="1302352"/>
    <lineage>
        <taxon>Bacteria</taxon>
        <taxon>Pseudomonadati</taxon>
        <taxon>Bacteroidota</taxon>
        <taxon>Sphingobacteriia</taxon>
        <taxon>Sphingobacteriales</taxon>
        <taxon>Sphingobacteriaceae</taxon>
        <taxon>Mucilaginibacter</taxon>
    </lineage>
</organism>
<name>A0ABW2YSB1_9SPHI</name>